<gene>
    <name evidence="1" type="ORF">FYK55_06965</name>
</gene>
<reference evidence="1 2" key="1">
    <citation type="submission" date="2019-08" db="EMBL/GenBank/DDBJ databases">
        <authorList>
            <person name="Dhanesh K."/>
            <person name="Kumar G."/>
            <person name="Sasikala C."/>
            <person name="Venkata Ramana C."/>
        </authorList>
    </citation>
    <scope>NUCLEOTIDE SEQUENCE [LARGE SCALE GENOMIC DNA]</scope>
    <source>
        <strain evidence="1 2">JC645</strain>
    </source>
</reference>
<keyword evidence="2" id="KW-1185">Reference proteome</keyword>
<comment type="caution">
    <text evidence="1">The sequence shown here is derived from an EMBL/GenBank/DDBJ whole genome shotgun (WGS) entry which is preliminary data.</text>
</comment>
<sequence>MKTTAGLAHESSEATRRIRAALDDKTSQSFIQTPLVDAIQLLSTTHDIPIVVDTVALEESGISLSTPIILDLKNVSLRSFLRIMLRRAGLSYVIKNEVLQITTAEEADKYRVVEMYPFPEALTEKSSEVIKALTSSVEPNIWAVNGGDSSATAVENVLVVSASESTHEHVADFLEKLQRAFEQR</sequence>
<name>A0A5M6DJC2_9BACT</name>
<dbReference type="AlphaFoldDB" id="A0A5M6DJC2"/>
<dbReference type="Proteomes" id="UP000324479">
    <property type="component" value="Unassembled WGS sequence"/>
</dbReference>
<dbReference type="EMBL" id="VWOX01000003">
    <property type="protein sequence ID" value="KAA5545385.1"/>
    <property type="molecule type" value="Genomic_DNA"/>
</dbReference>
<evidence type="ECO:0000313" key="1">
    <source>
        <dbReference type="EMBL" id="KAA5545385.1"/>
    </source>
</evidence>
<protein>
    <submittedName>
        <fullName evidence="1">Uncharacterized protein</fullName>
    </submittedName>
</protein>
<organism evidence="1 2">
    <name type="scientific">Roseiconus nitratireducens</name>
    <dbReference type="NCBI Taxonomy" id="2605748"/>
    <lineage>
        <taxon>Bacteria</taxon>
        <taxon>Pseudomonadati</taxon>
        <taxon>Planctomycetota</taxon>
        <taxon>Planctomycetia</taxon>
        <taxon>Pirellulales</taxon>
        <taxon>Pirellulaceae</taxon>
        <taxon>Roseiconus</taxon>
    </lineage>
</organism>
<accession>A0A5M6DJC2</accession>
<proteinExistence type="predicted"/>
<evidence type="ECO:0000313" key="2">
    <source>
        <dbReference type="Proteomes" id="UP000324479"/>
    </source>
</evidence>
<dbReference type="RefSeq" id="WP_161604350.1">
    <property type="nucleotide sequence ID" value="NZ_VWOX01000003.1"/>
</dbReference>